<dbReference type="Gene3D" id="3.40.50.300">
    <property type="entry name" value="P-loop containing nucleotide triphosphate hydrolases"/>
    <property type="match status" value="1"/>
</dbReference>
<evidence type="ECO:0000259" key="8">
    <source>
        <dbReference type="PROSITE" id="PS51194"/>
    </source>
</evidence>
<dbReference type="GO" id="GO:0005524">
    <property type="term" value="F:ATP binding"/>
    <property type="evidence" value="ECO:0007669"/>
    <property type="project" value="UniProtKB-KW"/>
</dbReference>
<dbReference type="PANTHER" id="PTHR47959">
    <property type="entry name" value="ATP-DEPENDENT RNA HELICASE RHLE-RELATED"/>
    <property type="match status" value="1"/>
</dbReference>
<comment type="catalytic activity">
    <reaction evidence="6">
        <text>ATP + H2O = ADP + phosphate + H(+)</text>
        <dbReference type="Rhea" id="RHEA:13065"/>
        <dbReference type="ChEBI" id="CHEBI:15377"/>
        <dbReference type="ChEBI" id="CHEBI:15378"/>
        <dbReference type="ChEBI" id="CHEBI:30616"/>
        <dbReference type="ChEBI" id="CHEBI:43474"/>
        <dbReference type="ChEBI" id="CHEBI:456216"/>
        <dbReference type="EC" id="3.6.4.13"/>
    </reaction>
</comment>
<dbReference type="OMA" id="ETEICRR"/>
<dbReference type="AlphaFoldDB" id="A0A2H3K7L8"/>
<dbReference type="GO" id="GO:0005829">
    <property type="term" value="C:cytosol"/>
    <property type="evidence" value="ECO:0007669"/>
    <property type="project" value="TreeGrafter"/>
</dbReference>
<keyword evidence="4" id="KW-0347">Helicase</keyword>
<name>A0A2H3K7L8_WOLCO</name>
<gene>
    <name evidence="9" type="ORF">WOLCODRAFT_19348</name>
</gene>
<dbReference type="EMBL" id="KB468168">
    <property type="protein sequence ID" value="PCH45074.1"/>
    <property type="molecule type" value="Genomic_DNA"/>
</dbReference>
<evidence type="ECO:0000256" key="6">
    <source>
        <dbReference type="ARBA" id="ARBA00047984"/>
    </source>
</evidence>
<organism evidence="9 10">
    <name type="scientific">Wolfiporia cocos (strain MD-104)</name>
    <name type="common">Brown rot fungus</name>
    <dbReference type="NCBI Taxonomy" id="742152"/>
    <lineage>
        <taxon>Eukaryota</taxon>
        <taxon>Fungi</taxon>
        <taxon>Dikarya</taxon>
        <taxon>Basidiomycota</taxon>
        <taxon>Agaricomycotina</taxon>
        <taxon>Agaricomycetes</taxon>
        <taxon>Polyporales</taxon>
        <taxon>Phaeolaceae</taxon>
        <taxon>Wolfiporia</taxon>
    </lineage>
</organism>
<dbReference type="EC" id="3.6.4.13" evidence="1"/>
<protein>
    <recommendedName>
        <fullName evidence="1">RNA helicase</fullName>
        <ecNumber evidence="1">3.6.4.13</ecNumber>
    </recommendedName>
</protein>
<keyword evidence="5" id="KW-0067">ATP-binding</keyword>
<evidence type="ECO:0000256" key="7">
    <source>
        <dbReference type="SAM" id="MobiDB-lite"/>
    </source>
</evidence>
<dbReference type="GO" id="GO:0003724">
    <property type="term" value="F:RNA helicase activity"/>
    <property type="evidence" value="ECO:0007669"/>
    <property type="project" value="UniProtKB-EC"/>
</dbReference>
<dbReference type="GO" id="GO:0016787">
    <property type="term" value="F:hydrolase activity"/>
    <property type="evidence" value="ECO:0007669"/>
    <property type="project" value="UniProtKB-KW"/>
</dbReference>
<keyword evidence="3" id="KW-0378">Hydrolase</keyword>
<sequence>MCNQIDFLHAFRSQDSRKIVMEKFREGSIKILCTTEAAGMGLDIADITRIVQFMVPPSLSVWVQRYGHVVRSGGAGIAVLLVEPSVYKIKGKKTTVPGGAQDLVVEHNEGGRVSEYGSPKSSEYGDLETTNAESDTSTSSQDGSSVSESGVSSDESEFDCEDNEESESPHTCTHGAEVNELRTSDEPTKKTVTYAKMVESGMRRWIETEICRRKVANIYFANPLSEVELTVPCCDVCLFNKEHSEAASLSASEQAMLTKLKCIQKCILGYALDVAMVGAEAEHIEESSGKTKRPRAPWRMGDRRGPRLKGCKQALKKWRSQAWRTHYQHSSWDEDTLLPDTVLNKLSSKARLQTIEEVRIEVPKWVFTEKHWEDVRSVLKSLDGAHWSRVDVASGEKAAKHRKISEENRMRRDEERLAAKRATTARHRQAQAQAPIPDWQLQWEAWEAWQAHAAAQSAAPWIDSADSMASSSAYIQHTGTVTMPSHLQTDGDQPPAMPGLLPEPGY</sequence>
<dbReference type="InterPro" id="IPR050079">
    <property type="entry name" value="DEAD_box_RNA_helicase"/>
</dbReference>
<evidence type="ECO:0000313" key="9">
    <source>
        <dbReference type="EMBL" id="PCH45074.1"/>
    </source>
</evidence>
<evidence type="ECO:0000313" key="10">
    <source>
        <dbReference type="Proteomes" id="UP000218811"/>
    </source>
</evidence>
<feature type="compositionally biased region" description="Low complexity" evidence="7">
    <location>
        <begin position="133"/>
        <end position="153"/>
    </location>
</feature>
<evidence type="ECO:0000256" key="3">
    <source>
        <dbReference type="ARBA" id="ARBA00022801"/>
    </source>
</evidence>
<dbReference type="Proteomes" id="UP000218811">
    <property type="component" value="Unassembled WGS sequence"/>
</dbReference>
<dbReference type="SMART" id="SM00490">
    <property type="entry name" value="HELICc"/>
    <property type="match status" value="1"/>
</dbReference>
<dbReference type="PANTHER" id="PTHR47959:SF1">
    <property type="entry name" value="ATP-DEPENDENT RNA HELICASE DBPA"/>
    <property type="match status" value="1"/>
</dbReference>
<feature type="region of interest" description="Disordered" evidence="7">
    <location>
        <begin position="109"/>
        <end position="187"/>
    </location>
</feature>
<feature type="domain" description="Helicase C-terminal" evidence="8">
    <location>
        <begin position="1"/>
        <end position="111"/>
    </location>
</feature>
<dbReference type="Pfam" id="PF00271">
    <property type="entry name" value="Helicase_C"/>
    <property type="match status" value="1"/>
</dbReference>
<dbReference type="InterPro" id="IPR027417">
    <property type="entry name" value="P-loop_NTPase"/>
</dbReference>
<reference evidence="9 10" key="1">
    <citation type="journal article" date="2012" name="Science">
        <title>The Paleozoic origin of enzymatic lignin decomposition reconstructed from 31 fungal genomes.</title>
        <authorList>
            <person name="Floudas D."/>
            <person name="Binder M."/>
            <person name="Riley R."/>
            <person name="Barry K."/>
            <person name="Blanchette R.A."/>
            <person name="Henrissat B."/>
            <person name="Martinez A.T."/>
            <person name="Otillar R."/>
            <person name="Spatafora J.W."/>
            <person name="Yadav J.S."/>
            <person name="Aerts A."/>
            <person name="Benoit I."/>
            <person name="Boyd A."/>
            <person name="Carlson A."/>
            <person name="Copeland A."/>
            <person name="Coutinho P.M."/>
            <person name="de Vries R.P."/>
            <person name="Ferreira P."/>
            <person name="Findley K."/>
            <person name="Foster B."/>
            <person name="Gaskell J."/>
            <person name="Glotzer D."/>
            <person name="Gorecki P."/>
            <person name="Heitman J."/>
            <person name="Hesse C."/>
            <person name="Hori C."/>
            <person name="Igarashi K."/>
            <person name="Jurgens J.A."/>
            <person name="Kallen N."/>
            <person name="Kersten P."/>
            <person name="Kohler A."/>
            <person name="Kuees U."/>
            <person name="Kumar T.K.A."/>
            <person name="Kuo A."/>
            <person name="LaButti K."/>
            <person name="Larrondo L.F."/>
            <person name="Lindquist E."/>
            <person name="Ling A."/>
            <person name="Lombard V."/>
            <person name="Lucas S."/>
            <person name="Lundell T."/>
            <person name="Martin R."/>
            <person name="McLaughlin D.J."/>
            <person name="Morgenstern I."/>
            <person name="Morin E."/>
            <person name="Murat C."/>
            <person name="Nagy L.G."/>
            <person name="Nolan M."/>
            <person name="Ohm R.A."/>
            <person name="Patyshakuliyeva A."/>
            <person name="Rokas A."/>
            <person name="Ruiz-Duenas F.J."/>
            <person name="Sabat G."/>
            <person name="Salamov A."/>
            <person name="Samejima M."/>
            <person name="Schmutz J."/>
            <person name="Slot J.C."/>
            <person name="St John F."/>
            <person name="Stenlid J."/>
            <person name="Sun H."/>
            <person name="Sun S."/>
            <person name="Syed K."/>
            <person name="Tsang A."/>
            <person name="Wiebenga A."/>
            <person name="Young D."/>
            <person name="Pisabarro A."/>
            <person name="Eastwood D.C."/>
            <person name="Martin F."/>
            <person name="Cullen D."/>
            <person name="Grigoriev I.V."/>
            <person name="Hibbett D.S."/>
        </authorList>
    </citation>
    <scope>NUCLEOTIDE SEQUENCE [LARGE SCALE GENOMIC DNA]</scope>
    <source>
        <strain evidence="9 10">MD-104</strain>
    </source>
</reference>
<proteinExistence type="predicted"/>
<evidence type="ECO:0000256" key="5">
    <source>
        <dbReference type="ARBA" id="ARBA00022840"/>
    </source>
</evidence>
<evidence type="ECO:0000256" key="4">
    <source>
        <dbReference type="ARBA" id="ARBA00022806"/>
    </source>
</evidence>
<dbReference type="PROSITE" id="PS51194">
    <property type="entry name" value="HELICASE_CTER"/>
    <property type="match status" value="1"/>
</dbReference>
<feature type="region of interest" description="Disordered" evidence="7">
    <location>
        <begin position="485"/>
        <end position="506"/>
    </location>
</feature>
<dbReference type="InterPro" id="IPR001650">
    <property type="entry name" value="Helicase_C-like"/>
</dbReference>
<accession>A0A2H3K7L8</accession>
<keyword evidence="10" id="KW-1185">Reference proteome</keyword>
<feature type="compositionally biased region" description="Basic and acidic residues" evidence="7">
    <location>
        <begin position="177"/>
        <end position="187"/>
    </location>
</feature>
<keyword evidence="2" id="KW-0547">Nucleotide-binding</keyword>
<dbReference type="SUPFAM" id="SSF52540">
    <property type="entry name" value="P-loop containing nucleoside triphosphate hydrolases"/>
    <property type="match status" value="1"/>
</dbReference>
<feature type="compositionally biased region" description="Acidic residues" evidence="7">
    <location>
        <begin position="154"/>
        <end position="166"/>
    </location>
</feature>
<dbReference type="STRING" id="742152.A0A2H3K7L8"/>
<dbReference type="OrthoDB" id="2499463at2759"/>
<evidence type="ECO:0000256" key="1">
    <source>
        <dbReference type="ARBA" id="ARBA00012552"/>
    </source>
</evidence>
<evidence type="ECO:0000256" key="2">
    <source>
        <dbReference type="ARBA" id="ARBA00022741"/>
    </source>
</evidence>